<reference evidence="1 2" key="1">
    <citation type="submission" date="2019-07" db="EMBL/GenBank/DDBJ databases">
        <title>WGS assembly of Gossypium tomentosum.</title>
        <authorList>
            <person name="Chen Z.J."/>
            <person name="Sreedasyam A."/>
            <person name="Ando A."/>
            <person name="Song Q."/>
            <person name="De L."/>
            <person name="Hulse-Kemp A."/>
            <person name="Ding M."/>
            <person name="Ye W."/>
            <person name="Kirkbride R."/>
            <person name="Jenkins J."/>
            <person name="Plott C."/>
            <person name="Lovell J."/>
            <person name="Lin Y.-M."/>
            <person name="Vaughn R."/>
            <person name="Liu B."/>
            <person name="Li W."/>
            <person name="Simpson S."/>
            <person name="Scheffler B."/>
            <person name="Saski C."/>
            <person name="Grover C."/>
            <person name="Hu G."/>
            <person name="Conover J."/>
            <person name="Carlson J."/>
            <person name="Shu S."/>
            <person name="Boston L."/>
            <person name="Williams M."/>
            <person name="Peterson D."/>
            <person name="Mcgee K."/>
            <person name="Jones D."/>
            <person name="Wendel J."/>
            <person name="Stelly D."/>
            <person name="Grimwood J."/>
            <person name="Schmutz J."/>
        </authorList>
    </citation>
    <scope>NUCLEOTIDE SEQUENCE [LARGE SCALE GENOMIC DNA]</scope>
    <source>
        <strain evidence="1">7179.01</strain>
    </source>
</reference>
<keyword evidence="2" id="KW-1185">Reference proteome</keyword>
<proteinExistence type="predicted"/>
<evidence type="ECO:0000313" key="2">
    <source>
        <dbReference type="Proteomes" id="UP000322667"/>
    </source>
</evidence>
<sequence length="115" mass="12869">MCFFPIFRSQENRLTMGLPNASGDLSTEVEVDAFRRLFPLHFYEKHLLESIRPDAPPLGRAREATIALGVVASANGSTLSKVGSTRLISTCFQLLGVADRLRQHQSLQSNYQTRF</sequence>
<evidence type="ECO:0000313" key="1">
    <source>
        <dbReference type="EMBL" id="TYH85997.1"/>
    </source>
</evidence>
<dbReference type="AlphaFoldDB" id="A0A5D2M3Y0"/>
<dbReference type="Gene3D" id="3.30.230.70">
    <property type="entry name" value="GHMP Kinase, N-terminal domain"/>
    <property type="match status" value="1"/>
</dbReference>
<dbReference type="Proteomes" id="UP000322667">
    <property type="component" value="Chromosome D01"/>
</dbReference>
<protein>
    <submittedName>
        <fullName evidence="1">Uncharacterized protein</fullName>
    </submittedName>
</protein>
<dbReference type="SUPFAM" id="SSF54211">
    <property type="entry name" value="Ribosomal protein S5 domain 2-like"/>
    <property type="match status" value="1"/>
</dbReference>
<dbReference type="EMBL" id="CM017623">
    <property type="protein sequence ID" value="TYH85997.1"/>
    <property type="molecule type" value="Genomic_DNA"/>
</dbReference>
<dbReference type="InterPro" id="IPR027408">
    <property type="entry name" value="PNPase/RNase_PH_dom_sf"/>
</dbReference>
<organism evidence="1 2">
    <name type="scientific">Gossypium tomentosum</name>
    <name type="common">Hawaiian cotton</name>
    <name type="synonym">Gossypium sandvicense</name>
    <dbReference type="NCBI Taxonomy" id="34277"/>
    <lineage>
        <taxon>Eukaryota</taxon>
        <taxon>Viridiplantae</taxon>
        <taxon>Streptophyta</taxon>
        <taxon>Embryophyta</taxon>
        <taxon>Tracheophyta</taxon>
        <taxon>Spermatophyta</taxon>
        <taxon>Magnoliopsida</taxon>
        <taxon>eudicotyledons</taxon>
        <taxon>Gunneridae</taxon>
        <taxon>Pentapetalae</taxon>
        <taxon>rosids</taxon>
        <taxon>malvids</taxon>
        <taxon>Malvales</taxon>
        <taxon>Malvaceae</taxon>
        <taxon>Malvoideae</taxon>
        <taxon>Gossypium</taxon>
    </lineage>
</organism>
<name>A0A5D2M3Y0_GOSTO</name>
<accession>A0A5D2M3Y0</accession>
<gene>
    <name evidence="1" type="ORF">ES332_D01G010500v1</name>
</gene>
<dbReference type="InterPro" id="IPR020568">
    <property type="entry name" value="Ribosomal_Su5_D2-typ_SF"/>
</dbReference>